<evidence type="ECO:0000256" key="1">
    <source>
        <dbReference type="SAM" id="MobiDB-lite"/>
    </source>
</evidence>
<sequence length="154" mass="17107">MLYHPSPLKLVYQLLISLLPTSLPLNLMFKSLKLDTVQNLNSIPVSSPQTAPSLLGPSPPVVSQVGSQTPTTENPQTNPITWADRENLSTDKTLKRMSTTPPTISQKGIPRVMIPDEVFERGALQHKDFVVGRFFGRILIRTFQGSKVQIKVVF</sequence>
<dbReference type="EMBL" id="QGKW02001988">
    <property type="protein sequence ID" value="KAF2552136.1"/>
    <property type="molecule type" value="Genomic_DNA"/>
</dbReference>
<proteinExistence type="predicted"/>
<dbReference type="Proteomes" id="UP000712281">
    <property type="component" value="Unassembled WGS sequence"/>
</dbReference>
<reference evidence="2" key="1">
    <citation type="submission" date="2019-12" db="EMBL/GenBank/DDBJ databases">
        <title>Genome sequencing and annotation of Brassica cretica.</title>
        <authorList>
            <person name="Studholme D.J."/>
            <person name="Sarris P.F."/>
        </authorList>
    </citation>
    <scope>NUCLEOTIDE SEQUENCE</scope>
    <source>
        <strain evidence="2">PFS-001/15</strain>
        <tissue evidence="2">Leaf</tissue>
    </source>
</reference>
<evidence type="ECO:0000313" key="2">
    <source>
        <dbReference type="EMBL" id="KAF2552136.1"/>
    </source>
</evidence>
<comment type="caution">
    <text evidence="2">The sequence shown here is derived from an EMBL/GenBank/DDBJ whole genome shotgun (WGS) entry which is preliminary data.</text>
</comment>
<accession>A0A8S9H4W6</accession>
<protein>
    <submittedName>
        <fullName evidence="2">Uncharacterized protein</fullName>
    </submittedName>
</protein>
<name>A0A8S9H4W6_BRACR</name>
<dbReference type="AlphaFoldDB" id="A0A8S9H4W6"/>
<feature type="region of interest" description="Disordered" evidence="1">
    <location>
        <begin position="46"/>
        <end position="79"/>
    </location>
</feature>
<feature type="compositionally biased region" description="Low complexity" evidence="1">
    <location>
        <begin position="52"/>
        <end position="79"/>
    </location>
</feature>
<gene>
    <name evidence="2" type="ORF">F2Q68_00035733</name>
</gene>
<evidence type="ECO:0000313" key="3">
    <source>
        <dbReference type="Proteomes" id="UP000712281"/>
    </source>
</evidence>
<organism evidence="2 3">
    <name type="scientific">Brassica cretica</name>
    <name type="common">Mustard</name>
    <dbReference type="NCBI Taxonomy" id="69181"/>
    <lineage>
        <taxon>Eukaryota</taxon>
        <taxon>Viridiplantae</taxon>
        <taxon>Streptophyta</taxon>
        <taxon>Embryophyta</taxon>
        <taxon>Tracheophyta</taxon>
        <taxon>Spermatophyta</taxon>
        <taxon>Magnoliopsida</taxon>
        <taxon>eudicotyledons</taxon>
        <taxon>Gunneridae</taxon>
        <taxon>Pentapetalae</taxon>
        <taxon>rosids</taxon>
        <taxon>malvids</taxon>
        <taxon>Brassicales</taxon>
        <taxon>Brassicaceae</taxon>
        <taxon>Brassiceae</taxon>
        <taxon>Brassica</taxon>
    </lineage>
</organism>